<dbReference type="Pfam" id="PF00071">
    <property type="entry name" value="Ras"/>
    <property type="match status" value="1"/>
</dbReference>
<dbReference type="Pfam" id="PF01821">
    <property type="entry name" value="ANATO"/>
    <property type="match status" value="1"/>
</dbReference>
<dbReference type="GO" id="GO:0004866">
    <property type="term" value="F:endopeptidase inhibitor activity"/>
    <property type="evidence" value="ECO:0007669"/>
    <property type="project" value="InterPro"/>
</dbReference>
<dbReference type="PROSITE" id="PS51419">
    <property type="entry name" value="RAB"/>
    <property type="match status" value="1"/>
</dbReference>
<dbReference type="InterPro" id="IPR001599">
    <property type="entry name" value="Macroglobln_a2"/>
</dbReference>
<keyword evidence="19" id="KW-0342">GTP-binding</keyword>
<keyword evidence="11" id="KW-0488">Methylation</keyword>
<keyword evidence="23" id="KW-0636">Prenylation</keyword>
<evidence type="ECO:0000256" key="11">
    <source>
        <dbReference type="ARBA" id="ARBA00022481"/>
    </source>
</evidence>
<feature type="compositionally biased region" description="Basic and acidic residues" evidence="26">
    <location>
        <begin position="188"/>
        <end position="206"/>
    </location>
</feature>
<evidence type="ECO:0000259" key="27">
    <source>
        <dbReference type="PROSITE" id="PS01178"/>
    </source>
</evidence>
<accession>A0A1V4J671</accession>
<gene>
    <name evidence="28" type="primary">RAB14</name>
    <name evidence="28" type="ORF">AV530_001905</name>
</gene>
<evidence type="ECO:0000256" key="4">
    <source>
        <dbReference type="ARBA" id="ARBA00004387"/>
    </source>
</evidence>
<evidence type="ECO:0000256" key="18">
    <source>
        <dbReference type="ARBA" id="ARBA00023034"/>
    </source>
</evidence>
<dbReference type="GO" id="GO:0006895">
    <property type="term" value="P:Golgi to endosome transport"/>
    <property type="evidence" value="ECO:0007669"/>
    <property type="project" value="InterPro"/>
</dbReference>
<dbReference type="InterPro" id="IPR030702">
    <property type="entry name" value="Rab14"/>
</dbReference>
<evidence type="ECO:0000256" key="8">
    <source>
        <dbReference type="ARBA" id="ARBA00011984"/>
    </source>
</evidence>
<evidence type="ECO:0000256" key="12">
    <source>
        <dbReference type="ARBA" id="ARBA00022525"/>
    </source>
</evidence>
<dbReference type="PROSITE" id="PS51421">
    <property type="entry name" value="RAS"/>
    <property type="match status" value="1"/>
</dbReference>
<dbReference type="GO" id="GO:0005525">
    <property type="term" value="F:GTP binding"/>
    <property type="evidence" value="ECO:0007669"/>
    <property type="project" value="UniProtKB-KW"/>
</dbReference>
<evidence type="ECO:0000256" key="26">
    <source>
        <dbReference type="SAM" id="MobiDB-lite"/>
    </source>
</evidence>
<dbReference type="InterPro" id="IPR027417">
    <property type="entry name" value="P-loop_NTPase"/>
</dbReference>
<dbReference type="FunFam" id="3.40.50.300:FF:000344">
    <property type="entry name" value="Ras-related protein Rab-14"/>
    <property type="match status" value="1"/>
</dbReference>
<dbReference type="GO" id="GO:0005802">
    <property type="term" value="C:trans-Golgi network"/>
    <property type="evidence" value="ECO:0007669"/>
    <property type="project" value="InterPro"/>
</dbReference>
<evidence type="ECO:0000256" key="2">
    <source>
        <dbReference type="ARBA" id="ARBA00004172"/>
    </source>
</evidence>
<dbReference type="InterPro" id="IPR000020">
    <property type="entry name" value="Anaphylatoxin/fibulin"/>
</dbReference>
<dbReference type="STRING" id="372326.A0A1V4J671"/>
<comment type="similarity">
    <text evidence="7">Belongs to the small GTPase superfamily. Rab family.</text>
</comment>
<keyword evidence="15" id="KW-0378">Hydrolase</keyword>
<keyword evidence="29" id="KW-1185">Reference proteome</keyword>
<evidence type="ECO:0000256" key="16">
    <source>
        <dbReference type="ARBA" id="ARBA00022927"/>
    </source>
</evidence>
<feature type="compositionally biased region" description="Basic and acidic residues" evidence="26">
    <location>
        <begin position="167"/>
        <end position="177"/>
    </location>
</feature>
<evidence type="ECO:0000256" key="24">
    <source>
        <dbReference type="ARBA" id="ARBA00023329"/>
    </source>
</evidence>
<dbReference type="Proteomes" id="UP000190648">
    <property type="component" value="Unassembled WGS sequence"/>
</dbReference>
<dbReference type="InterPro" id="IPR018081">
    <property type="entry name" value="Anaphylatoxin_comp_syst"/>
</dbReference>
<keyword evidence="14" id="KW-0967">Endosome</keyword>
<dbReference type="GO" id="GO:0055037">
    <property type="term" value="C:recycling endosome"/>
    <property type="evidence" value="ECO:0007669"/>
    <property type="project" value="UniProtKB-SubCell"/>
</dbReference>
<evidence type="ECO:0000256" key="15">
    <source>
        <dbReference type="ARBA" id="ARBA00022801"/>
    </source>
</evidence>
<keyword evidence="17" id="KW-0007">Acetylation</keyword>
<evidence type="ECO:0000256" key="1">
    <source>
        <dbReference type="ARBA" id="ARBA00001946"/>
    </source>
</evidence>
<keyword evidence="24" id="KW-0968">Cytoplasmic vesicle</keyword>
<evidence type="ECO:0000256" key="22">
    <source>
        <dbReference type="ARBA" id="ARBA00023288"/>
    </source>
</evidence>
<dbReference type="Gene3D" id="3.40.50.300">
    <property type="entry name" value="P-loop containing nucleotide triphosphate hydrolases"/>
    <property type="match status" value="1"/>
</dbReference>
<evidence type="ECO:0000256" key="9">
    <source>
        <dbReference type="ARBA" id="ARBA00014884"/>
    </source>
</evidence>
<dbReference type="OrthoDB" id="9989112at2759"/>
<feature type="domain" description="Anaphylatoxin-like" evidence="27">
    <location>
        <begin position="52"/>
        <end position="87"/>
    </location>
</feature>
<keyword evidence="18" id="KW-0333">Golgi apparatus</keyword>
<evidence type="ECO:0000256" key="3">
    <source>
        <dbReference type="ARBA" id="ARBA00004262"/>
    </source>
</evidence>
<dbReference type="SMART" id="SM00173">
    <property type="entry name" value="RAS"/>
    <property type="match status" value="1"/>
</dbReference>
<dbReference type="InterPro" id="IPR005225">
    <property type="entry name" value="Small_GTP-bd"/>
</dbReference>
<evidence type="ECO:0000256" key="25">
    <source>
        <dbReference type="ARBA" id="ARBA00047660"/>
    </source>
</evidence>
<dbReference type="GO" id="GO:0045335">
    <property type="term" value="C:phagocytic vesicle"/>
    <property type="evidence" value="ECO:0007669"/>
    <property type="project" value="UniProtKB-SubCell"/>
</dbReference>
<dbReference type="EMBL" id="LSYS01008925">
    <property type="protein sequence ID" value="OPJ67636.1"/>
    <property type="molecule type" value="Genomic_DNA"/>
</dbReference>
<dbReference type="NCBIfam" id="TIGR00231">
    <property type="entry name" value="small_GTP"/>
    <property type="match status" value="1"/>
</dbReference>
<name>A0A1V4J671_PATFA</name>
<dbReference type="SMART" id="SM00104">
    <property type="entry name" value="ANATO"/>
    <property type="match status" value="1"/>
</dbReference>
<dbReference type="GO" id="GO:0005829">
    <property type="term" value="C:cytosol"/>
    <property type="evidence" value="ECO:0007669"/>
    <property type="project" value="GOC"/>
</dbReference>
<evidence type="ECO:0000256" key="13">
    <source>
        <dbReference type="ARBA" id="ARBA00022741"/>
    </source>
</evidence>
<evidence type="ECO:0000256" key="20">
    <source>
        <dbReference type="ARBA" id="ARBA00023136"/>
    </source>
</evidence>
<dbReference type="PROSITE" id="PS01177">
    <property type="entry name" value="ANAPHYLATOXIN_1"/>
    <property type="match status" value="1"/>
</dbReference>
<dbReference type="PRINTS" id="PR00449">
    <property type="entry name" value="RASTRNSFRMNG"/>
</dbReference>
<evidence type="ECO:0000313" key="29">
    <source>
        <dbReference type="Proteomes" id="UP000190648"/>
    </source>
</evidence>
<comment type="cofactor">
    <cofactor evidence="1">
        <name>Mg(2+)</name>
        <dbReference type="ChEBI" id="CHEBI:18420"/>
    </cofactor>
</comment>
<dbReference type="InterPro" id="IPR050209">
    <property type="entry name" value="Rab_GTPases_membrane_traffic"/>
</dbReference>
<comment type="catalytic activity">
    <reaction evidence="25">
        <text>GTP + H2O = GDP + phosphate + H(+)</text>
        <dbReference type="Rhea" id="RHEA:19669"/>
        <dbReference type="ChEBI" id="CHEBI:15377"/>
        <dbReference type="ChEBI" id="CHEBI:15378"/>
        <dbReference type="ChEBI" id="CHEBI:37565"/>
        <dbReference type="ChEBI" id="CHEBI:43474"/>
        <dbReference type="ChEBI" id="CHEBI:58189"/>
        <dbReference type="EC" id="3.6.5.2"/>
    </reaction>
    <physiologicalReaction direction="left-to-right" evidence="25">
        <dbReference type="Rhea" id="RHEA:19670"/>
    </physiologicalReaction>
</comment>
<dbReference type="SUPFAM" id="SSF52540">
    <property type="entry name" value="P-loop containing nucleoside triphosphate hydrolases"/>
    <property type="match status" value="1"/>
</dbReference>
<evidence type="ECO:0000256" key="23">
    <source>
        <dbReference type="ARBA" id="ARBA00023289"/>
    </source>
</evidence>
<dbReference type="SMART" id="SM00176">
    <property type="entry name" value="RAN"/>
    <property type="match status" value="1"/>
</dbReference>
<keyword evidence="20" id="KW-0472">Membrane</keyword>
<dbReference type="SUPFAM" id="SSF47686">
    <property type="entry name" value="Anaphylotoxins (complement system)"/>
    <property type="match status" value="1"/>
</dbReference>
<keyword evidence="13" id="KW-0547">Nucleotide-binding</keyword>
<dbReference type="InterPro" id="IPR001806">
    <property type="entry name" value="Small_GTPase"/>
</dbReference>
<dbReference type="GO" id="GO:0032456">
    <property type="term" value="P:endocytic recycling"/>
    <property type="evidence" value="ECO:0007669"/>
    <property type="project" value="InterPro"/>
</dbReference>
<evidence type="ECO:0000313" key="28">
    <source>
        <dbReference type="EMBL" id="OPJ67636.1"/>
    </source>
</evidence>
<evidence type="ECO:0000256" key="6">
    <source>
        <dbReference type="ARBA" id="ARBA00004613"/>
    </source>
</evidence>
<dbReference type="Gene3D" id="1.20.91.20">
    <property type="entry name" value="Anaphylotoxins (complement system)"/>
    <property type="match status" value="1"/>
</dbReference>
<dbReference type="Gene3D" id="2.20.130.20">
    <property type="match status" value="1"/>
</dbReference>
<dbReference type="CDD" id="cd04122">
    <property type="entry name" value="Rab14"/>
    <property type="match status" value="1"/>
</dbReference>
<keyword evidence="22" id="KW-0449">Lipoprotein</keyword>
<comment type="caution">
    <text evidence="28">The sequence shown here is derived from an EMBL/GenBank/DDBJ whole genome shotgun (WGS) entry which is preliminary data.</text>
</comment>
<evidence type="ECO:0000256" key="5">
    <source>
        <dbReference type="ARBA" id="ARBA00004438"/>
    </source>
</evidence>
<dbReference type="GO" id="GO:0042742">
    <property type="term" value="P:defense response to bacterium"/>
    <property type="evidence" value="ECO:0007669"/>
    <property type="project" value="InterPro"/>
</dbReference>
<dbReference type="AlphaFoldDB" id="A0A1V4J671"/>
<dbReference type="PROSITE" id="PS51420">
    <property type="entry name" value="RHO"/>
    <property type="match status" value="1"/>
</dbReference>
<organism evidence="28 29">
    <name type="scientific">Patagioenas fasciata monilis</name>
    <dbReference type="NCBI Taxonomy" id="372326"/>
    <lineage>
        <taxon>Eukaryota</taxon>
        <taxon>Metazoa</taxon>
        <taxon>Chordata</taxon>
        <taxon>Craniata</taxon>
        <taxon>Vertebrata</taxon>
        <taxon>Euteleostomi</taxon>
        <taxon>Archelosauria</taxon>
        <taxon>Archosauria</taxon>
        <taxon>Dinosauria</taxon>
        <taxon>Saurischia</taxon>
        <taxon>Theropoda</taxon>
        <taxon>Coelurosauria</taxon>
        <taxon>Aves</taxon>
        <taxon>Neognathae</taxon>
        <taxon>Neoaves</taxon>
        <taxon>Columbimorphae</taxon>
        <taxon>Columbiformes</taxon>
        <taxon>Columbidae</taxon>
        <taxon>Patagioenas</taxon>
    </lineage>
</organism>
<dbReference type="Pfam" id="PF00207">
    <property type="entry name" value="A2M"/>
    <property type="match status" value="1"/>
</dbReference>
<keyword evidence="16" id="KW-0653">Protein transport</keyword>
<evidence type="ECO:0000256" key="14">
    <source>
        <dbReference type="ARBA" id="ARBA00022753"/>
    </source>
</evidence>
<dbReference type="SMART" id="SM00175">
    <property type="entry name" value="RAB"/>
    <property type="match status" value="1"/>
</dbReference>
<dbReference type="GO" id="GO:0031901">
    <property type="term" value="C:early endosome membrane"/>
    <property type="evidence" value="ECO:0007669"/>
    <property type="project" value="UniProtKB-SubCell"/>
</dbReference>
<reference evidence="28 29" key="1">
    <citation type="submission" date="2016-02" db="EMBL/GenBank/DDBJ databases">
        <title>Band-tailed pigeon sequencing and assembly.</title>
        <authorList>
            <person name="Soares A.E."/>
            <person name="Novak B.J."/>
            <person name="Rice E.S."/>
            <person name="O'Connell B."/>
            <person name="Chang D."/>
            <person name="Weber S."/>
            <person name="Shapiro B."/>
        </authorList>
    </citation>
    <scope>NUCLEOTIDE SEQUENCE [LARGE SCALE GENOMIC DNA]</scope>
    <source>
        <strain evidence="28">BTP2013</strain>
        <tissue evidence="28">Blood</tissue>
    </source>
</reference>
<evidence type="ECO:0000256" key="21">
    <source>
        <dbReference type="ARBA" id="ARBA00023157"/>
    </source>
</evidence>
<feature type="region of interest" description="Disordered" evidence="26">
    <location>
        <begin position="167"/>
        <end position="214"/>
    </location>
</feature>
<dbReference type="GO" id="GO:0003925">
    <property type="term" value="F:G protein activity"/>
    <property type="evidence" value="ECO:0007669"/>
    <property type="project" value="UniProtKB-EC"/>
</dbReference>
<comment type="subcellular location">
    <subcellularLocation>
        <location evidence="3">Cytoplasmic vesicle</location>
        <location evidence="3">Phagosome</location>
    </subcellularLocation>
    <subcellularLocation>
        <location evidence="5">Early endosome membrane</location>
        <topology evidence="5">Lipid-anchor</topology>
        <orientation evidence="5">Cytoplasmic side</orientation>
    </subcellularLocation>
    <subcellularLocation>
        <location evidence="4">Golgi apparatus</location>
        <location evidence="4">trans-Golgi network membrane</location>
        <topology evidence="4">Lipid-anchor</topology>
        <orientation evidence="4">Cytoplasmic side</orientation>
    </subcellularLocation>
    <subcellularLocation>
        <location evidence="2">Recycling endosome</location>
    </subcellularLocation>
    <subcellularLocation>
        <location evidence="6">Secreted</location>
    </subcellularLocation>
</comment>
<dbReference type="GO" id="GO:0005576">
    <property type="term" value="C:extracellular region"/>
    <property type="evidence" value="ECO:0007669"/>
    <property type="project" value="UniProtKB-SubCell"/>
</dbReference>
<dbReference type="GO" id="GO:0090382">
    <property type="term" value="P:phagosome maturation"/>
    <property type="evidence" value="ECO:0007669"/>
    <property type="project" value="InterPro"/>
</dbReference>
<keyword evidence="12" id="KW-0964">Secreted</keyword>
<dbReference type="EC" id="3.6.5.2" evidence="8"/>
<evidence type="ECO:0000256" key="10">
    <source>
        <dbReference type="ARBA" id="ARBA00022448"/>
    </source>
</evidence>
<keyword evidence="10" id="KW-0813">Transport</keyword>
<evidence type="ECO:0000256" key="7">
    <source>
        <dbReference type="ARBA" id="ARBA00006270"/>
    </source>
</evidence>
<dbReference type="PANTHER" id="PTHR47979">
    <property type="entry name" value="DRAB11-RELATED"/>
    <property type="match status" value="1"/>
</dbReference>
<evidence type="ECO:0000256" key="17">
    <source>
        <dbReference type="ARBA" id="ARBA00022990"/>
    </source>
</evidence>
<dbReference type="SMART" id="SM00174">
    <property type="entry name" value="RHO"/>
    <property type="match status" value="1"/>
</dbReference>
<sequence length="433" mass="48304">MAGLTFLTNANADDSNEAGETCNEVLRTKRSDFKEKILKEASKYAHPEVRKCCMAGVKAYPVSETCSDRARRIRSNEKCISAFRDCCEFANRLREEEPNKLLILARMHFESVLELDEAEVRSYFPESWLWEVHQVSPRSKTLSITLPDSLTTWEVQGVGISDKVEPAEPSLREHRGQADTGPAVAQPEAERCSAHRGDRAATDRATLHSHPLPEPSATMATAPYNYSYIFKYIIIGDMGVGKSCLLHQFTEKKFMADCPHTIGVEFGTRIIEVSGQKIKLQIWDTAGQERFRAVTRSYYRGAAGALMVYDITRRSTYNHLSSWLTDARNLTNPNTVIILIGNKADLEAQRDVTYEEAKQFAEENGLLFLEASAKTGENVEDAFLEAAKKIYQNIQDGSLDLNAAESGVQHKPSAPQGGRLTSEPQPQREGCGC</sequence>
<evidence type="ECO:0000256" key="19">
    <source>
        <dbReference type="ARBA" id="ARBA00023134"/>
    </source>
</evidence>
<feature type="region of interest" description="Disordered" evidence="26">
    <location>
        <begin position="406"/>
        <end position="433"/>
    </location>
</feature>
<dbReference type="PROSITE" id="PS01178">
    <property type="entry name" value="ANAPHYLATOXIN_2"/>
    <property type="match status" value="1"/>
</dbReference>
<keyword evidence="21" id="KW-1015">Disulfide bond</keyword>
<protein>
    <recommendedName>
        <fullName evidence="9">Ras-related protein Rab-14</fullName>
        <ecNumber evidence="8">3.6.5.2</ecNumber>
    </recommendedName>
</protein>
<dbReference type="GO" id="GO:0015031">
    <property type="term" value="P:protein transport"/>
    <property type="evidence" value="ECO:0007669"/>
    <property type="project" value="UniProtKB-KW"/>
</dbReference>
<proteinExistence type="inferred from homology"/>
<dbReference type="CDD" id="cd00017">
    <property type="entry name" value="ANATO"/>
    <property type="match status" value="1"/>
</dbReference>